<dbReference type="AlphaFoldDB" id="C8X076"/>
<dbReference type="InterPro" id="IPR016071">
    <property type="entry name" value="Staphylococal_nuclease_OB-fold"/>
</dbReference>
<reference evidence="3" key="1">
    <citation type="submission" date="2009-09" db="EMBL/GenBank/DDBJ databases">
        <title>The complete chromosome of Desulfohalobium retbaense DSM 5692.</title>
        <authorList>
            <consortium name="US DOE Joint Genome Institute (JGI-PGF)"/>
            <person name="Lucas S."/>
            <person name="Copeland A."/>
            <person name="Lapidus A."/>
            <person name="Glavina del Rio T."/>
            <person name="Dalin E."/>
            <person name="Tice H."/>
            <person name="Bruce D."/>
            <person name="Goodwin L."/>
            <person name="Pitluck S."/>
            <person name="Kyrpides N."/>
            <person name="Mavromatis K."/>
            <person name="Ivanova N."/>
            <person name="Mikhailova N."/>
            <person name="Munk A.C."/>
            <person name="Brettin T."/>
            <person name="Detter J.C."/>
            <person name="Han C."/>
            <person name="Tapia R."/>
            <person name="Larimer F."/>
            <person name="Land M."/>
            <person name="Hauser L."/>
            <person name="Markowitz V."/>
            <person name="Cheng J.-F."/>
            <person name="Hugenholtz P."/>
            <person name="Woyke T."/>
            <person name="Wu D."/>
            <person name="Spring S."/>
            <person name="Klenk H.-P."/>
            <person name="Eisen J.A."/>
        </authorList>
    </citation>
    <scope>NUCLEOTIDE SEQUENCE [LARGE SCALE GENOMIC DNA]</scope>
    <source>
        <strain evidence="3">DSM 5692</strain>
    </source>
</reference>
<dbReference type="eggNOG" id="COG1525">
    <property type="taxonomic scope" value="Bacteria"/>
</dbReference>
<dbReference type="HOGENOM" id="CLU_1728456_0_0_7"/>
<dbReference type="Proteomes" id="UP000001052">
    <property type="component" value="Chromosome"/>
</dbReference>
<evidence type="ECO:0000313" key="3">
    <source>
        <dbReference type="Proteomes" id="UP000001052"/>
    </source>
</evidence>
<organism evidence="2 3">
    <name type="scientific">Desulfohalobium retbaense (strain ATCC 49708 / DSM 5692 / JCM 16813 / HR100)</name>
    <dbReference type="NCBI Taxonomy" id="485915"/>
    <lineage>
        <taxon>Bacteria</taxon>
        <taxon>Pseudomonadati</taxon>
        <taxon>Thermodesulfobacteriota</taxon>
        <taxon>Desulfovibrionia</taxon>
        <taxon>Desulfovibrionales</taxon>
        <taxon>Desulfohalobiaceae</taxon>
        <taxon>Desulfohalobium</taxon>
    </lineage>
</organism>
<dbReference type="STRING" id="485915.Dret_0403"/>
<name>C8X076_DESRD</name>
<dbReference type="EMBL" id="CP001734">
    <property type="protein sequence ID" value="ACV67701.1"/>
    <property type="molecule type" value="Genomic_DNA"/>
</dbReference>
<dbReference type="Gene3D" id="2.40.50.90">
    <property type="match status" value="1"/>
</dbReference>
<proteinExistence type="predicted"/>
<sequence>MTRHRIRILFLLLVLIGSTGSAWAWPGRVLEIASSQVLVIKTEQEVKRVSLFGVDSVPKGHPHQAQVQRCIKNELAPLNRVEVVPVQGHQAHVYIEGDGQNLAEELIRAGYAWVDRADCGTRICRFWRSLEAQARQEHRGLWAEPSFPVGK</sequence>
<protein>
    <submittedName>
        <fullName evidence="2">Nuclease (SNase domain protein)</fullName>
    </submittedName>
</protein>
<evidence type="ECO:0000313" key="2">
    <source>
        <dbReference type="EMBL" id="ACV67701.1"/>
    </source>
</evidence>
<dbReference type="RefSeq" id="WP_015750859.1">
    <property type="nucleotide sequence ID" value="NC_013223.1"/>
</dbReference>
<feature type="domain" description="TNase-like" evidence="1">
    <location>
        <begin position="91"/>
        <end position="143"/>
    </location>
</feature>
<reference evidence="2 3" key="2">
    <citation type="journal article" date="2010" name="Stand. Genomic Sci.">
        <title>Complete genome sequence of Desulfohalobium retbaense type strain (HR(100)).</title>
        <authorList>
            <person name="Spring S."/>
            <person name="Nolan M."/>
            <person name="Lapidus A."/>
            <person name="Glavina Del Rio T."/>
            <person name="Copeland A."/>
            <person name="Tice H."/>
            <person name="Cheng J.F."/>
            <person name="Lucas S."/>
            <person name="Land M."/>
            <person name="Chen F."/>
            <person name="Bruce D."/>
            <person name="Goodwin L."/>
            <person name="Pitluck S."/>
            <person name="Ivanova N."/>
            <person name="Mavromatis K."/>
            <person name="Mikhailova N."/>
            <person name="Pati A."/>
            <person name="Chen A."/>
            <person name="Palaniappan K."/>
            <person name="Hauser L."/>
            <person name="Chang Y.J."/>
            <person name="Jeffries C.D."/>
            <person name="Munk C."/>
            <person name="Kiss H."/>
            <person name="Chain P."/>
            <person name="Han C."/>
            <person name="Brettin T."/>
            <person name="Detter J.C."/>
            <person name="Schuler E."/>
            <person name="Goker M."/>
            <person name="Rohde M."/>
            <person name="Bristow J."/>
            <person name="Eisen J.A."/>
            <person name="Markowitz V."/>
            <person name="Hugenholtz P."/>
            <person name="Kyrpides N.C."/>
            <person name="Klenk H.P."/>
        </authorList>
    </citation>
    <scope>NUCLEOTIDE SEQUENCE [LARGE SCALE GENOMIC DNA]</scope>
    <source>
        <strain evidence="2 3">DSM 5692</strain>
    </source>
</reference>
<evidence type="ECO:0000259" key="1">
    <source>
        <dbReference type="Pfam" id="PF00565"/>
    </source>
</evidence>
<gene>
    <name evidence="2" type="ordered locus">Dret_0403</name>
</gene>
<keyword evidence="3" id="KW-1185">Reference proteome</keyword>
<dbReference type="InterPro" id="IPR035437">
    <property type="entry name" value="SNase_OB-fold_sf"/>
</dbReference>
<accession>C8X076</accession>
<dbReference type="SUPFAM" id="SSF50199">
    <property type="entry name" value="Staphylococcal nuclease"/>
    <property type="match status" value="1"/>
</dbReference>
<dbReference type="Pfam" id="PF00565">
    <property type="entry name" value="SNase"/>
    <property type="match status" value="1"/>
</dbReference>
<dbReference type="KEGG" id="drt:Dret_0403"/>